<evidence type="ECO:0000313" key="3">
    <source>
        <dbReference type="EMBL" id="CAI9563068.1"/>
    </source>
</evidence>
<dbReference type="Pfam" id="PF00109">
    <property type="entry name" value="ketoacyl-synt"/>
    <property type="match status" value="1"/>
</dbReference>
<dbReference type="PROSITE" id="PS52004">
    <property type="entry name" value="KS3_2"/>
    <property type="match status" value="1"/>
</dbReference>
<evidence type="ECO:0000259" key="2">
    <source>
        <dbReference type="PROSITE" id="PS52004"/>
    </source>
</evidence>
<reference evidence="3" key="1">
    <citation type="submission" date="2023-05" db="EMBL/GenBank/DDBJ databases">
        <authorList>
            <person name="Stuckert A."/>
        </authorList>
    </citation>
    <scope>NUCLEOTIDE SEQUENCE</scope>
</reference>
<dbReference type="Proteomes" id="UP001162483">
    <property type="component" value="Unassembled WGS sequence"/>
</dbReference>
<dbReference type="InterPro" id="IPR020841">
    <property type="entry name" value="PKS_Beta-ketoAc_synthase_dom"/>
</dbReference>
<dbReference type="InterPro" id="IPR050444">
    <property type="entry name" value="Polyketide_Synthase"/>
</dbReference>
<name>A0ABN9CSW2_9NEOB</name>
<organism evidence="3 4">
    <name type="scientific">Staurois parvus</name>
    <dbReference type="NCBI Taxonomy" id="386267"/>
    <lineage>
        <taxon>Eukaryota</taxon>
        <taxon>Metazoa</taxon>
        <taxon>Chordata</taxon>
        <taxon>Craniata</taxon>
        <taxon>Vertebrata</taxon>
        <taxon>Euteleostomi</taxon>
        <taxon>Amphibia</taxon>
        <taxon>Batrachia</taxon>
        <taxon>Anura</taxon>
        <taxon>Neobatrachia</taxon>
        <taxon>Ranoidea</taxon>
        <taxon>Ranidae</taxon>
        <taxon>Staurois</taxon>
    </lineage>
</organism>
<dbReference type="EMBL" id="CATNWA010012251">
    <property type="protein sequence ID" value="CAI9563068.1"/>
    <property type="molecule type" value="Genomic_DNA"/>
</dbReference>
<protein>
    <recommendedName>
        <fullName evidence="2">Ketosynthase family 3 (KS3) domain-containing protein</fullName>
    </recommendedName>
</protein>
<feature type="non-terminal residue" evidence="3">
    <location>
        <position position="1"/>
    </location>
</feature>
<dbReference type="PANTHER" id="PTHR45681:SF8">
    <property type="entry name" value="CARRIER DOMAIN-CONTAINING PROTEIN"/>
    <property type="match status" value="1"/>
</dbReference>
<evidence type="ECO:0000256" key="1">
    <source>
        <dbReference type="ARBA" id="ARBA00022679"/>
    </source>
</evidence>
<dbReference type="PANTHER" id="PTHR45681">
    <property type="entry name" value="POLYKETIDE SYNTHASE 44-RELATED"/>
    <property type="match status" value="1"/>
</dbReference>
<gene>
    <name evidence="3" type="ORF">SPARVUS_LOCUS5692060</name>
</gene>
<dbReference type="SUPFAM" id="SSF53901">
    <property type="entry name" value="Thiolase-like"/>
    <property type="match status" value="1"/>
</dbReference>
<accession>A0ABN9CSW2</accession>
<sequence>EGRNCTVEIPEERFNTKHWYDSDYSKPGKICTSRAAIVKGIHMFDNKLFGIHNSESDHMDPQHKLLLQCTYRALEDAGYAMESISGSNTGVFIGKQN</sequence>
<keyword evidence="4" id="KW-1185">Reference proteome</keyword>
<dbReference type="InterPro" id="IPR014030">
    <property type="entry name" value="Ketoacyl_synth_N"/>
</dbReference>
<proteinExistence type="predicted"/>
<keyword evidence="1" id="KW-0808">Transferase</keyword>
<dbReference type="InterPro" id="IPR016039">
    <property type="entry name" value="Thiolase-like"/>
</dbReference>
<feature type="domain" description="Ketosynthase family 3 (KS3)" evidence="2">
    <location>
        <begin position="1"/>
        <end position="97"/>
    </location>
</feature>
<comment type="caution">
    <text evidence="3">The sequence shown here is derived from an EMBL/GenBank/DDBJ whole genome shotgun (WGS) entry which is preliminary data.</text>
</comment>
<evidence type="ECO:0000313" key="4">
    <source>
        <dbReference type="Proteomes" id="UP001162483"/>
    </source>
</evidence>
<dbReference type="Gene3D" id="3.40.47.10">
    <property type="match status" value="1"/>
</dbReference>